<dbReference type="SUPFAM" id="SSF51735">
    <property type="entry name" value="NAD(P)-binding Rossmann-fold domains"/>
    <property type="match status" value="1"/>
</dbReference>
<dbReference type="Pfam" id="PF00107">
    <property type="entry name" value="ADH_zinc_N"/>
    <property type="match status" value="1"/>
</dbReference>
<dbReference type="AlphaFoldDB" id="A0A9W6C3P3"/>
<dbReference type="Proteomes" id="UP001165080">
    <property type="component" value="Unassembled WGS sequence"/>
</dbReference>
<evidence type="ECO:0000256" key="4">
    <source>
        <dbReference type="ARBA" id="ARBA00023002"/>
    </source>
</evidence>
<evidence type="ECO:0000313" key="11">
    <source>
        <dbReference type="Proteomes" id="UP001165080"/>
    </source>
</evidence>
<evidence type="ECO:0000256" key="7">
    <source>
        <dbReference type="RuleBase" id="RU361277"/>
    </source>
</evidence>
<dbReference type="InterPro" id="IPR015590">
    <property type="entry name" value="Aldehyde_DH_dom"/>
</dbReference>
<dbReference type="InterPro" id="IPR029510">
    <property type="entry name" value="Ald_DH_CS_GLU"/>
</dbReference>
<feature type="active site" evidence="5">
    <location>
        <position position="705"/>
    </location>
</feature>
<evidence type="ECO:0000256" key="3">
    <source>
        <dbReference type="ARBA" id="ARBA00009986"/>
    </source>
</evidence>
<dbReference type="GO" id="GO:0009450">
    <property type="term" value="P:gamma-aminobutyric acid catabolic process"/>
    <property type="evidence" value="ECO:0007669"/>
    <property type="project" value="TreeGrafter"/>
</dbReference>
<evidence type="ECO:0000313" key="10">
    <source>
        <dbReference type="EMBL" id="GLC63064.1"/>
    </source>
</evidence>
<comment type="cofactor">
    <cofactor evidence="1 7">
        <name>Zn(2+)</name>
        <dbReference type="ChEBI" id="CHEBI:29105"/>
    </cofactor>
</comment>
<dbReference type="Gene3D" id="3.40.309.10">
    <property type="entry name" value="Aldehyde Dehydrogenase, Chain A, domain 2"/>
    <property type="match status" value="1"/>
</dbReference>
<evidence type="ECO:0000256" key="5">
    <source>
        <dbReference type="PROSITE-ProRule" id="PRU10007"/>
    </source>
</evidence>
<dbReference type="FunFam" id="3.40.605.10:FF:000007">
    <property type="entry name" value="NAD/NADP-dependent betaine aldehyde dehydrogenase"/>
    <property type="match status" value="1"/>
</dbReference>
<dbReference type="InterPro" id="IPR013154">
    <property type="entry name" value="ADH-like_N"/>
</dbReference>
<dbReference type="GO" id="GO:0004777">
    <property type="term" value="F:succinate-semialdehyde dehydrogenase (NAD+) activity"/>
    <property type="evidence" value="ECO:0007669"/>
    <property type="project" value="TreeGrafter"/>
</dbReference>
<dbReference type="SUPFAM" id="SSF53720">
    <property type="entry name" value="ALDH-like"/>
    <property type="match status" value="1"/>
</dbReference>
<sequence>MILLSSVNIGGAADTGPSREQMPHTWRQTGRGDRETVEHWRKIATKREKLEEKYPELGGDRRPVLAHEGIFAEKPLRPGRIPGPQGGLGSMKITGAVLEEIGRARPFAESAPISVSEVELDPPGPDEVLVRMEAAGVCHSDLSVVNGSRVRPVPMLLGHEAAGRVEQLGDNITDLSVGDRVVMAFLPRCGVCRNCQTEGRLPCIPGSAANNEGVLLEGGQRLHRDGQDIKHHLGVSGFATHAVINRKSIVPVGDDVPPEIAAVLGCAVLTGGGAVINSGDPQDGDTVVVVGLGGVGVAALITAVSLGKGEVIGVDAVPEKLEKARELGADRVYTPQEALEAGVKAAVVIEAAGHPKAFETAVELTAPGGKTVTVGLPAPDARSSIAPLGLTAEARTIVGSYLGSAVPARDIPTFAQLWRDGTLPVEELISSRIRLEDINEAMDQLADGHAIRQLLDSVPTGLYIDGQWREATGGATLDVQDPATGNTLRTIANATAEDGMAALDAAVAAQDDWAATAPRERAEILRRAFDAVHARADDFALLMSLEMGKTVAEARGELTYGAEFLRWFSEEAVRISGRYSVAPDGKARLLVLKQPVGPSLFITPWNFPLAMATRKIAPAIAAGCTMVIKPATLTPLTTLLFTQVLEEAGLPAGVLNVIQTSSASAVTGPLIADPRLRKLSFTGSTPVGKKLMAAASETVLRTSMELGGNAPFLVFADADLDAAVDGAMLAKMRNIGEACTAANRFHVEQSIAAEFAQRLAERMKELKVGRGTERSSQVGPLIDEDGRAKVHELVQDTLGRGATVLTGGNPVEGPGYFYEPTVLTDVPVGSRILHEEIFGPVAPITTFTTEDEAVAQANDTEYGLVAYVFTSDFNRGLRLAERLQTGMLGLNAGVISNPAAPFGGIKQSGTGREGGFEGIEEYLETRYVGIGNPFELPPPVERTP</sequence>
<dbReference type="Gene3D" id="3.40.50.720">
    <property type="entry name" value="NAD(P)-binding Rossmann-like Domain"/>
    <property type="match status" value="1"/>
</dbReference>
<name>A0A9W6C3P3_9CHLO</name>
<evidence type="ECO:0000256" key="1">
    <source>
        <dbReference type="ARBA" id="ARBA00001947"/>
    </source>
</evidence>
<reference evidence="10 11" key="1">
    <citation type="journal article" date="2023" name="Commun. Biol.">
        <title>Reorganization of the ancestral sex-determining regions during the evolution of trioecy in Pleodorina starrii.</title>
        <authorList>
            <person name="Takahashi K."/>
            <person name="Suzuki S."/>
            <person name="Kawai-Toyooka H."/>
            <person name="Yamamoto K."/>
            <person name="Hamaji T."/>
            <person name="Ootsuki R."/>
            <person name="Yamaguchi H."/>
            <person name="Kawachi M."/>
            <person name="Higashiyama T."/>
            <person name="Nozaki H."/>
        </authorList>
    </citation>
    <scope>NUCLEOTIDE SEQUENCE [LARGE SCALE GENOMIC DNA]</scope>
    <source>
        <strain evidence="10 11">NIES-4479</strain>
    </source>
</reference>
<accession>A0A9W6C3P3</accession>
<dbReference type="PROSITE" id="PS00687">
    <property type="entry name" value="ALDEHYDE_DEHYDR_GLU"/>
    <property type="match status" value="1"/>
</dbReference>
<dbReference type="InterPro" id="IPR016161">
    <property type="entry name" value="Ald_DH/histidinol_DH"/>
</dbReference>
<evidence type="ECO:0000256" key="8">
    <source>
        <dbReference type="SAM" id="MobiDB-lite"/>
    </source>
</evidence>
<dbReference type="GO" id="GO:0008270">
    <property type="term" value="F:zinc ion binding"/>
    <property type="evidence" value="ECO:0007669"/>
    <property type="project" value="InterPro"/>
</dbReference>
<dbReference type="Pfam" id="PF08240">
    <property type="entry name" value="ADH_N"/>
    <property type="match status" value="1"/>
</dbReference>
<dbReference type="FunFam" id="3.40.309.10:FF:000004">
    <property type="entry name" value="Succinate-semialdehyde dehydrogenase I"/>
    <property type="match status" value="1"/>
</dbReference>
<dbReference type="CDD" id="cd07103">
    <property type="entry name" value="ALDH_F5_SSADH_GabD"/>
    <property type="match status" value="1"/>
</dbReference>
<dbReference type="SUPFAM" id="SSF50129">
    <property type="entry name" value="GroES-like"/>
    <property type="match status" value="2"/>
</dbReference>
<keyword evidence="11" id="KW-1185">Reference proteome</keyword>
<dbReference type="InterPro" id="IPR002328">
    <property type="entry name" value="ADH_Zn_CS"/>
</dbReference>
<dbReference type="SMART" id="SM00829">
    <property type="entry name" value="PKS_ER"/>
    <property type="match status" value="1"/>
</dbReference>
<dbReference type="InterPro" id="IPR016162">
    <property type="entry name" value="Ald_DH_N"/>
</dbReference>
<keyword evidence="4 6" id="KW-0560">Oxidoreductase</keyword>
<dbReference type="InterPro" id="IPR036291">
    <property type="entry name" value="NAD(P)-bd_dom_sf"/>
</dbReference>
<dbReference type="InterPro" id="IPR016163">
    <property type="entry name" value="Ald_DH_C"/>
</dbReference>
<proteinExistence type="inferred from homology"/>
<dbReference type="Gene3D" id="3.40.605.10">
    <property type="entry name" value="Aldehyde Dehydrogenase, Chain A, domain 1"/>
    <property type="match status" value="1"/>
</dbReference>
<feature type="domain" description="Enoyl reductase (ER)" evidence="9">
    <location>
        <begin position="108"/>
        <end position="455"/>
    </location>
</feature>
<dbReference type="InterPro" id="IPR013149">
    <property type="entry name" value="ADH-like_C"/>
</dbReference>
<dbReference type="InterPro" id="IPR050740">
    <property type="entry name" value="Aldehyde_DH_Superfamily"/>
</dbReference>
<dbReference type="PANTHER" id="PTHR43353:SF5">
    <property type="entry name" value="SUCCINATE-SEMIALDEHYDE DEHYDROGENASE, MITOCHONDRIAL"/>
    <property type="match status" value="1"/>
</dbReference>
<protein>
    <recommendedName>
        <fullName evidence="9">Enoyl reductase (ER) domain-containing protein</fullName>
    </recommendedName>
</protein>
<dbReference type="PROSITE" id="PS00059">
    <property type="entry name" value="ADH_ZINC"/>
    <property type="match status" value="1"/>
</dbReference>
<dbReference type="Pfam" id="PF00171">
    <property type="entry name" value="Aldedh"/>
    <property type="match status" value="1"/>
</dbReference>
<gene>
    <name evidence="10" type="primary">PLESTB004219</name>
    <name evidence="10" type="ORF">PLESTB_001976900</name>
</gene>
<comment type="similarity">
    <text evidence="3 6">Belongs to the aldehyde dehydrogenase family.</text>
</comment>
<evidence type="ECO:0000256" key="6">
    <source>
        <dbReference type="RuleBase" id="RU003345"/>
    </source>
</evidence>
<comment type="similarity">
    <text evidence="7">Belongs to the zinc-containing alcohol dehydrogenase family.</text>
</comment>
<dbReference type="InterPro" id="IPR020843">
    <property type="entry name" value="ER"/>
</dbReference>
<comment type="caution">
    <text evidence="10">The sequence shown here is derived from an EMBL/GenBank/DDBJ whole genome shotgun (WGS) entry which is preliminary data.</text>
</comment>
<dbReference type="PANTHER" id="PTHR43353">
    <property type="entry name" value="SUCCINATE-SEMIALDEHYDE DEHYDROGENASE, MITOCHONDRIAL"/>
    <property type="match status" value="1"/>
</dbReference>
<evidence type="ECO:0000256" key="2">
    <source>
        <dbReference type="ARBA" id="ARBA00005176"/>
    </source>
</evidence>
<dbReference type="Gene3D" id="3.90.180.10">
    <property type="entry name" value="Medium-chain alcohol dehydrogenases, catalytic domain"/>
    <property type="match status" value="1"/>
</dbReference>
<comment type="pathway">
    <text evidence="2">Amino-acid degradation; 4-aminobutanoate degradation.</text>
</comment>
<evidence type="ECO:0000259" key="9">
    <source>
        <dbReference type="SMART" id="SM00829"/>
    </source>
</evidence>
<dbReference type="InterPro" id="IPR011032">
    <property type="entry name" value="GroES-like_sf"/>
</dbReference>
<keyword evidence="7" id="KW-0479">Metal-binding</keyword>
<dbReference type="EMBL" id="BRXU01000081">
    <property type="protein sequence ID" value="GLC63064.1"/>
    <property type="molecule type" value="Genomic_DNA"/>
</dbReference>
<keyword evidence="7" id="KW-0862">Zinc</keyword>
<feature type="region of interest" description="Disordered" evidence="8">
    <location>
        <begin position="1"/>
        <end position="36"/>
    </location>
</feature>
<organism evidence="10 11">
    <name type="scientific">Pleodorina starrii</name>
    <dbReference type="NCBI Taxonomy" id="330485"/>
    <lineage>
        <taxon>Eukaryota</taxon>
        <taxon>Viridiplantae</taxon>
        <taxon>Chlorophyta</taxon>
        <taxon>core chlorophytes</taxon>
        <taxon>Chlorophyceae</taxon>
        <taxon>CS clade</taxon>
        <taxon>Chlamydomonadales</taxon>
        <taxon>Volvocaceae</taxon>
        <taxon>Pleodorina</taxon>
    </lineage>
</organism>